<accession>A0A8J3XLR5</accession>
<reference evidence="1 2" key="1">
    <citation type="submission" date="2021-01" db="EMBL/GenBank/DDBJ databases">
        <title>Whole genome shotgun sequence of Planotetraspora phitsanulokensis NBRC 104273.</title>
        <authorList>
            <person name="Komaki H."/>
            <person name="Tamura T."/>
        </authorList>
    </citation>
    <scope>NUCLEOTIDE SEQUENCE [LARGE SCALE GENOMIC DNA]</scope>
    <source>
        <strain evidence="1 2">NBRC 104273</strain>
    </source>
</reference>
<dbReference type="AlphaFoldDB" id="A0A8J3XLR5"/>
<dbReference type="Proteomes" id="UP000622547">
    <property type="component" value="Unassembled WGS sequence"/>
</dbReference>
<organism evidence="1 2">
    <name type="scientific">Planotetraspora phitsanulokensis</name>
    <dbReference type="NCBI Taxonomy" id="575192"/>
    <lineage>
        <taxon>Bacteria</taxon>
        <taxon>Bacillati</taxon>
        <taxon>Actinomycetota</taxon>
        <taxon>Actinomycetes</taxon>
        <taxon>Streptosporangiales</taxon>
        <taxon>Streptosporangiaceae</taxon>
        <taxon>Planotetraspora</taxon>
    </lineage>
</organism>
<evidence type="ECO:0000313" key="2">
    <source>
        <dbReference type="Proteomes" id="UP000622547"/>
    </source>
</evidence>
<evidence type="ECO:0000313" key="1">
    <source>
        <dbReference type="EMBL" id="GII40983.1"/>
    </source>
</evidence>
<name>A0A8J3XLR5_9ACTN</name>
<gene>
    <name evidence="1" type="ORF">Pph01_59860</name>
</gene>
<comment type="caution">
    <text evidence="1">The sequence shown here is derived from an EMBL/GenBank/DDBJ whole genome shotgun (WGS) entry which is preliminary data.</text>
</comment>
<proteinExistence type="predicted"/>
<dbReference type="EMBL" id="BOOP01000029">
    <property type="protein sequence ID" value="GII40983.1"/>
    <property type="molecule type" value="Genomic_DNA"/>
</dbReference>
<keyword evidence="2" id="KW-1185">Reference proteome</keyword>
<sequence length="64" mass="7032">MHSLQTIRDADQGHLDATRRISGVSTPQIYESDAFGWHGHQIEQLINVNGERTSISTTLILASG</sequence>
<protein>
    <submittedName>
        <fullName evidence="1">Uncharacterized protein</fullName>
    </submittedName>
</protein>